<keyword evidence="3" id="KW-0238">DNA-binding</keyword>
<evidence type="ECO:0000256" key="4">
    <source>
        <dbReference type="ARBA" id="ARBA00023163"/>
    </source>
</evidence>
<comment type="similarity">
    <text evidence="1">Belongs to the LysR transcriptional regulatory family.</text>
</comment>
<dbReference type="PRINTS" id="PR00039">
    <property type="entry name" value="HTHLYSR"/>
</dbReference>
<reference evidence="6 7" key="1">
    <citation type="submission" date="2024-01" db="EMBL/GenBank/DDBJ databases">
        <title>Mesobacterium rodlantinim sp. nov., isolated from shallow sea hydrothermal systems off Kueishantao Island.</title>
        <authorList>
            <person name="Su Z."/>
            <person name="Tang K."/>
        </authorList>
    </citation>
    <scope>NUCLEOTIDE SEQUENCE [LARGE SCALE GENOMIC DNA]</scope>
    <source>
        <strain evidence="6 7">TK19101</strain>
    </source>
</reference>
<dbReference type="Gene3D" id="3.40.190.10">
    <property type="entry name" value="Periplasmic binding protein-like II"/>
    <property type="match status" value="2"/>
</dbReference>
<evidence type="ECO:0000256" key="1">
    <source>
        <dbReference type="ARBA" id="ARBA00009437"/>
    </source>
</evidence>
<evidence type="ECO:0000259" key="5">
    <source>
        <dbReference type="PROSITE" id="PS50931"/>
    </source>
</evidence>
<dbReference type="PANTHER" id="PTHR30537">
    <property type="entry name" value="HTH-TYPE TRANSCRIPTIONAL REGULATOR"/>
    <property type="match status" value="1"/>
</dbReference>
<organism evidence="6 7">
    <name type="scientific">Mesobacterium hydrothermale</name>
    <dbReference type="NCBI Taxonomy" id="3111907"/>
    <lineage>
        <taxon>Bacteria</taxon>
        <taxon>Pseudomonadati</taxon>
        <taxon>Pseudomonadota</taxon>
        <taxon>Alphaproteobacteria</taxon>
        <taxon>Rhodobacterales</taxon>
        <taxon>Roseobacteraceae</taxon>
        <taxon>Mesobacterium</taxon>
    </lineage>
</organism>
<evidence type="ECO:0000313" key="7">
    <source>
        <dbReference type="Proteomes" id="UP001348149"/>
    </source>
</evidence>
<dbReference type="RefSeq" id="WP_326297253.1">
    <property type="nucleotide sequence ID" value="NZ_JAYLLH010000010.1"/>
</dbReference>
<accession>A0ABU6HHG0</accession>
<comment type="caution">
    <text evidence="6">The sequence shown here is derived from an EMBL/GenBank/DDBJ whole genome shotgun (WGS) entry which is preliminary data.</text>
</comment>
<dbReference type="Proteomes" id="UP001348149">
    <property type="component" value="Unassembled WGS sequence"/>
</dbReference>
<dbReference type="Pfam" id="PF03466">
    <property type="entry name" value="LysR_substrate"/>
    <property type="match status" value="1"/>
</dbReference>
<proteinExistence type="inferred from homology"/>
<dbReference type="EMBL" id="JAYLLH010000010">
    <property type="protein sequence ID" value="MEC3861537.1"/>
    <property type="molecule type" value="Genomic_DNA"/>
</dbReference>
<gene>
    <name evidence="6" type="ORF">VK792_09600</name>
</gene>
<name>A0ABU6HHG0_9RHOB</name>
<dbReference type="InterPro" id="IPR058163">
    <property type="entry name" value="LysR-type_TF_proteobact-type"/>
</dbReference>
<dbReference type="PANTHER" id="PTHR30537:SF26">
    <property type="entry name" value="GLYCINE CLEAVAGE SYSTEM TRANSCRIPTIONAL ACTIVATOR"/>
    <property type="match status" value="1"/>
</dbReference>
<keyword evidence="7" id="KW-1185">Reference proteome</keyword>
<sequence>MPVDPPRPKPPPLNALRAFEAAARLCSFSRAADELAVTPGAVSQQVKALEDWAGVRLFTRTPQGVVLTPAADRILPDVTRAFDGLGQVAQTLRSAAGNRLHIAALPAIAQLWLAPRLPALRAAMPEVTVSVSALEQPPNLLREPFSLSLFLAPEGEGRALARDELFPVCAPDLAKRLQRPEDLAQVPCLSDSTWDGDWQTWIAVACPGLRVSGPSYSLYSMAVAEAVAGAGVLIEHRPLIDSHLRAGTLVQLFETTVVSDNSLTAVAPQSKKKGPTQLALDLLVFECDAKER</sequence>
<dbReference type="Gene3D" id="1.10.10.10">
    <property type="entry name" value="Winged helix-like DNA-binding domain superfamily/Winged helix DNA-binding domain"/>
    <property type="match status" value="1"/>
</dbReference>
<dbReference type="InterPro" id="IPR036388">
    <property type="entry name" value="WH-like_DNA-bd_sf"/>
</dbReference>
<keyword evidence="2" id="KW-0805">Transcription regulation</keyword>
<evidence type="ECO:0000256" key="2">
    <source>
        <dbReference type="ARBA" id="ARBA00023015"/>
    </source>
</evidence>
<dbReference type="Pfam" id="PF00126">
    <property type="entry name" value="HTH_1"/>
    <property type="match status" value="1"/>
</dbReference>
<protein>
    <submittedName>
        <fullName evidence="6">LysR family transcriptional regulator</fullName>
    </submittedName>
</protein>
<evidence type="ECO:0000313" key="6">
    <source>
        <dbReference type="EMBL" id="MEC3861537.1"/>
    </source>
</evidence>
<feature type="domain" description="HTH lysR-type" evidence="5">
    <location>
        <begin position="11"/>
        <end position="68"/>
    </location>
</feature>
<dbReference type="SUPFAM" id="SSF53850">
    <property type="entry name" value="Periplasmic binding protein-like II"/>
    <property type="match status" value="1"/>
</dbReference>
<keyword evidence="4" id="KW-0804">Transcription</keyword>
<dbReference type="PROSITE" id="PS50931">
    <property type="entry name" value="HTH_LYSR"/>
    <property type="match status" value="1"/>
</dbReference>
<evidence type="ECO:0000256" key="3">
    <source>
        <dbReference type="ARBA" id="ARBA00023125"/>
    </source>
</evidence>
<dbReference type="InterPro" id="IPR036390">
    <property type="entry name" value="WH_DNA-bd_sf"/>
</dbReference>
<dbReference type="SUPFAM" id="SSF46785">
    <property type="entry name" value="Winged helix' DNA-binding domain"/>
    <property type="match status" value="1"/>
</dbReference>
<dbReference type="InterPro" id="IPR000847">
    <property type="entry name" value="LysR_HTH_N"/>
</dbReference>
<dbReference type="InterPro" id="IPR005119">
    <property type="entry name" value="LysR_subst-bd"/>
</dbReference>